<dbReference type="GO" id="GO:0009986">
    <property type="term" value="C:cell surface"/>
    <property type="evidence" value="ECO:0007669"/>
    <property type="project" value="TreeGrafter"/>
</dbReference>
<name>A0A1A6GH82_NEOLE</name>
<evidence type="ECO:0000313" key="6">
    <source>
        <dbReference type="EMBL" id="OBS65633.1"/>
    </source>
</evidence>
<feature type="domain" description="Immunoglobulin V-set" evidence="5">
    <location>
        <begin position="199"/>
        <end position="250"/>
    </location>
</feature>
<dbReference type="Pfam" id="PF07686">
    <property type="entry name" value="V-set"/>
    <property type="match status" value="1"/>
</dbReference>
<dbReference type="InterPro" id="IPR052314">
    <property type="entry name" value="Immune_rcpt_domain"/>
</dbReference>
<proteinExistence type="predicted"/>
<dbReference type="GO" id="GO:0038023">
    <property type="term" value="F:signaling receptor activity"/>
    <property type="evidence" value="ECO:0007669"/>
    <property type="project" value="TreeGrafter"/>
</dbReference>
<keyword evidence="2" id="KW-1015">Disulfide bond</keyword>
<dbReference type="PANTHER" id="PTHR16423">
    <property type="entry name" value="TREM-LIKE TRANSCRIPT PROTEIN"/>
    <property type="match status" value="1"/>
</dbReference>
<evidence type="ECO:0000313" key="7">
    <source>
        <dbReference type="Proteomes" id="UP000092124"/>
    </source>
</evidence>
<accession>A0A1A6GH82</accession>
<comment type="caution">
    <text evidence="6">The sequence shown here is derived from an EMBL/GenBank/DDBJ whole genome shotgun (WGS) entry which is preliminary data.</text>
</comment>
<dbReference type="AlphaFoldDB" id="A0A1A6GH82"/>
<dbReference type="InterPro" id="IPR036179">
    <property type="entry name" value="Ig-like_dom_sf"/>
</dbReference>
<evidence type="ECO:0000259" key="5">
    <source>
        <dbReference type="Pfam" id="PF07686"/>
    </source>
</evidence>
<feature type="region of interest" description="Disordered" evidence="4">
    <location>
        <begin position="1"/>
        <end position="51"/>
    </location>
</feature>
<dbReference type="InterPro" id="IPR013783">
    <property type="entry name" value="Ig-like_fold"/>
</dbReference>
<dbReference type="Gene3D" id="2.60.40.10">
    <property type="entry name" value="Immunoglobulins"/>
    <property type="match status" value="1"/>
</dbReference>
<evidence type="ECO:0000256" key="3">
    <source>
        <dbReference type="ARBA" id="ARBA00023319"/>
    </source>
</evidence>
<keyword evidence="1" id="KW-0732">Signal</keyword>
<dbReference type="Proteomes" id="UP000092124">
    <property type="component" value="Unassembled WGS sequence"/>
</dbReference>
<dbReference type="InterPro" id="IPR013106">
    <property type="entry name" value="Ig_V-set"/>
</dbReference>
<organism evidence="6 7">
    <name type="scientific">Neotoma lepida</name>
    <name type="common">Desert woodrat</name>
    <dbReference type="NCBI Taxonomy" id="56216"/>
    <lineage>
        <taxon>Eukaryota</taxon>
        <taxon>Metazoa</taxon>
        <taxon>Chordata</taxon>
        <taxon>Craniata</taxon>
        <taxon>Vertebrata</taxon>
        <taxon>Euteleostomi</taxon>
        <taxon>Mammalia</taxon>
        <taxon>Eutheria</taxon>
        <taxon>Euarchontoglires</taxon>
        <taxon>Glires</taxon>
        <taxon>Rodentia</taxon>
        <taxon>Myomorpha</taxon>
        <taxon>Muroidea</taxon>
        <taxon>Cricetidae</taxon>
        <taxon>Neotominae</taxon>
        <taxon>Neotoma</taxon>
    </lineage>
</organism>
<sequence length="280" mass="30106">MDTSGTESHGVSEPSDLIPPHGRSGQPAKQNNSPNRSSHCDNPRSLPPPSDAPSWVCRWPDARGQTSYSCWSVLPHIEPPVPSLMGGGRGMEDNIPKAPCDELMEETEGTDYTLGVCSPIERAPPPDSGVGHGAFKTTSEKRSRGAALLKTAVDGGQGGAVSKVLTTEDKIKKRTYGLGGHMPAIPHPAGAPGLSTDAQRSKFSIRDNPGSQFFTVTMTALTVRDSGLYFCGIAESRRTIIIVRNFRLVVSKGWENDINPLDSMIMESLITPRTNEPWAM</sequence>
<evidence type="ECO:0000256" key="1">
    <source>
        <dbReference type="ARBA" id="ARBA00022729"/>
    </source>
</evidence>
<reference evidence="6 7" key="1">
    <citation type="submission" date="2016-06" db="EMBL/GenBank/DDBJ databases">
        <title>The Draft Genome Sequence and Annotation of the Desert Woodrat Neotoma lepida.</title>
        <authorList>
            <person name="Campbell M."/>
            <person name="Oakeson K.F."/>
            <person name="Yandell M."/>
            <person name="Halpert J.R."/>
            <person name="Dearing D."/>
        </authorList>
    </citation>
    <scope>NUCLEOTIDE SEQUENCE [LARGE SCALE GENOMIC DNA]</scope>
    <source>
        <strain evidence="6">417</strain>
        <tissue evidence="6">Liver</tissue>
    </source>
</reference>
<dbReference type="PANTHER" id="PTHR16423:SF10">
    <property type="entry name" value="CRKD-BINDING PROTEIN-RELATED"/>
    <property type="match status" value="1"/>
</dbReference>
<evidence type="ECO:0000256" key="4">
    <source>
        <dbReference type="SAM" id="MobiDB-lite"/>
    </source>
</evidence>
<gene>
    <name evidence="6" type="ORF">A6R68_05794</name>
</gene>
<protein>
    <recommendedName>
        <fullName evidence="5">Immunoglobulin V-set domain-containing protein</fullName>
    </recommendedName>
</protein>
<keyword evidence="7" id="KW-1185">Reference proteome</keyword>
<feature type="compositionally biased region" description="Polar residues" evidence="4">
    <location>
        <begin position="27"/>
        <end position="37"/>
    </location>
</feature>
<keyword evidence="3" id="KW-0393">Immunoglobulin domain</keyword>
<dbReference type="SUPFAM" id="SSF48726">
    <property type="entry name" value="Immunoglobulin"/>
    <property type="match status" value="1"/>
</dbReference>
<evidence type="ECO:0000256" key="2">
    <source>
        <dbReference type="ARBA" id="ARBA00023157"/>
    </source>
</evidence>
<dbReference type="OrthoDB" id="9805957at2759"/>
<dbReference type="EMBL" id="LZPO01089559">
    <property type="protein sequence ID" value="OBS65633.1"/>
    <property type="molecule type" value="Genomic_DNA"/>
</dbReference>